<protein>
    <submittedName>
        <fullName evidence="1">Uncharacterized protein</fullName>
    </submittedName>
</protein>
<proteinExistence type="predicted"/>
<accession>A0A8T2ZGM4</accession>
<comment type="caution">
    <text evidence="1">The sequence shown here is derived from an EMBL/GenBank/DDBJ whole genome shotgun (WGS) entry which is preliminary data.</text>
</comment>
<evidence type="ECO:0000313" key="1">
    <source>
        <dbReference type="EMBL" id="KAH8516673.1"/>
    </source>
</evidence>
<dbReference type="AlphaFoldDB" id="A0A8T2ZGM4"/>
<dbReference type="Proteomes" id="UP000807159">
    <property type="component" value="Chromosome 2"/>
</dbReference>
<dbReference type="EMBL" id="JACEGQ020000002">
    <property type="protein sequence ID" value="KAH8516673.1"/>
    <property type="molecule type" value="Genomic_DNA"/>
</dbReference>
<gene>
    <name evidence="1" type="ORF">H0E87_004866</name>
</gene>
<reference evidence="1" key="1">
    <citation type="journal article" date="2021" name="J. Hered.">
        <title>Genome Assembly of Salicaceae Populus deltoides (Eastern Cottonwood) I-69 Based on Nanopore Sequencing and Hi-C Technologies.</title>
        <authorList>
            <person name="Bai S."/>
            <person name="Wu H."/>
            <person name="Zhang J."/>
            <person name="Pan Z."/>
            <person name="Zhao W."/>
            <person name="Li Z."/>
            <person name="Tong C."/>
        </authorList>
    </citation>
    <scope>NUCLEOTIDE SEQUENCE</scope>
    <source>
        <tissue evidence="1">Leaf</tissue>
    </source>
</reference>
<organism evidence="1 2">
    <name type="scientific">Populus deltoides</name>
    <name type="common">Eastern poplar</name>
    <name type="synonym">Eastern cottonwood</name>
    <dbReference type="NCBI Taxonomy" id="3696"/>
    <lineage>
        <taxon>Eukaryota</taxon>
        <taxon>Viridiplantae</taxon>
        <taxon>Streptophyta</taxon>
        <taxon>Embryophyta</taxon>
        <taxon>Tracheophyta</taxon>
        <taxon>Spermatophyta</taxon>
        <taxon>Magnoliopsida</taxon>
        <taxon>eudicotyledons</taxon>
        <taxon>Gunneridae</taxon>
        <taxon>Pentapetalae</taxon>
        <taxon>rosids</taxon>
        <taxon>fabids</taxon>
        <taxon>Malpighiales</taxon>
        <taxon>Salicaceae</taxon>
        <taxon>Saliceae</taxon>
        <taxon>Populus</taxon>
    </lineage>
</organism>
<name>A0A8T2ZGM4_POPDE</name>
<keyword evidence="2" id="KW-1185">Reference proteome</keyword>
<evidence type="ECO:0000313" key="2">
    <source>
        <dbReference type="Proteomes" id="UP000807159"/>
    </source>
</evidence>
<sequence length="182" mass="20517">MIKLINDIQVGYPPSVSIHKRNLYLSNQDILVGNTEDTDKNSSYDHSTITSMYVEYGGCRDKGMHCGATARPMMFSGQQESAYYVGDQRAMPFNPRDHRYSQSQSMMMTSRQNGAVVSFVNGLTDGTVTGPVKPLFQEITKDVYRTEAKIVDMVTQAYAKFLNHINFCSLKNHYYAKSVLKA</sequence>